<dbReference type="PANTHER" id="PTHR35563:SF2">
    <property type="entry name" value="BARREL METAL-DEPENDENT HYDROLASE, PUTATIVE (AFU_ORTHOLOGUE AFUA_1G16240)-RELATED"/>
    <property type="match status" value="1"/>
</dbReference>
<dbReference type="Pfam" id="PF04909">
    <property type="entry name" value="Amidohydro_2"/>
    <property type="match status" value="1"/>
</dbReference>
<reference evidence="2" key="1">
    <citation type="submission" date="2022-08" db="EMBL/GenBank/DDBJ databases">
        <title>Chelativorans sichuanense sp. nov., a paraffin oil-degrading bacterium isolated from a mixture of oil-based drill cuttings and paddy soil.</title>
        <authorList>
            <person name="Yu J."/>
            <person name="Liu H."/>
            <person name="Chen Q."/>
        </authorList>
    </citation>
    <scope>NUCLEOTIDE SEQUENCE</scope>
    <source>
        <strain evidence="2">SCAU 2101</strain>
    </source>
</reference>
<dbReference type="Gene3D" id="3.20.20.140">
    <property type="entry name" value="Metal-dependent hydrolases"/>
    <property type="match status" value="1"/>
</dbReference>
<keyword evidence="3" id="KW-1185">Reference proteome</keyword>
<dbReference type="GO" id="GO:0016787">
    <property type="term" value="F:hydrolase activity"/>
    <property type="evidence" value="ECO:0007669"/>
    <property type="project" value="InterPro"/>
</dbReference>
<dbReference type="InterPro" id="IPR006680">
    <property type="entry name" value="Amidohydro-rel"/>
</dbReference>
<accession>A0A9X3B6B0</accession>
<comment type="caution">
    <text evidence="2">The sequence shown here is derived from an EMBL/GenBank/DDBJ whole genome shotgun (WGS) entry which is preliminary data.</text>
</comment>
<protein>
    <submittedName>
        <fullName evidence="2">Amidohydrolase family protein</fullName>
    </submittedName>
</protein>
<dbReference type="Proteomes" id="UP001149009">
    <property type="component" value="Unassembled WGS sequence"/>
</dbReference>
<sequence>MTGQNLPYHPSPSKPKIALPPGACDAHCHVFGPADRFPFAPERTYTPVDATKETLFALHRLLGIERAVLVQASCHGTDNSAMLDAIAASDGRYRGIAMVRGDVTDDELARLHEGGVRGVRFNFVSHLGKDADLAVVRRVIEKIVPLGWHAVIYFDSDRLEMLAPVLKSLPLKLVIDHMGRVDASKGLDQPAFRMLVDLMEDERFWIKVSGCERITRAGPPYADAVPFARRLVELFPDRVLWGTDWPHPNIKKDMPDDGALVDLLEEIVPDEEHLRRLLVDNPARLYWPEQAAEAERATGTRG</sequence>
<dbReference type="AlphaFoldDB" id="A0A9X3B6B0"/>
<dbReference type="InterPro" id="IPR052358">
    <property type="entry name" value="Aro_Compnd_Degr_Hydrolases"/>
</dbReference>
<dbReference type="EMBL" id="JAODNV010000008">
    <property type="protein sequence ID" value="MCT8990127.1"/>
    <property type="molecule type" value="Genomic_DNA"/>
</dbReference>
<dbReference type="PANTHER" id="PTHR35563">
    <property type="entry name" value="BARREL METAL-DEPENDENT HYDROLASE, PUTATIVE (AFU_ORTHOLOGUE AFUA_1G16240)-RELATED"/>
    <property type="match status" value="1"/>
</dbReference>
<organism evidence="2 3">
    <name type="scientific">Chelativorans petroleitrophicus</name>
    <dbReference type="NCBI Taxonomy" id="2975484"/>
    <lineage>
        <taxon>Bacteria</taxon>
        <taxon>Pseudomonadati</taxon>
        <taxon>Pseudomonadota</taxon>
        <taxon>Alphaproteobacteria</taxon>
        <taxon>Hyphomicrobiales</taxon>
        <taxon>Phyllobacteriaceae</taxon>
        <taxon>Chelativorans</taxon>
    </lineage>
</organism>
<dbReference type="CDD" id="cd01311">
    <property type="entry name" value="PDC_hydrolase"/>
    <property type="match status" value="1"/>
</dbReference>
<evidence type="ECO:0000313" key="2">
    <source>
        <dbReference type="EMBL" id="MCT8990127.1"/>
    </source>
</evidence>
<dbReference type="InterPro" id="IPR047874">
    <property type="entry name" value="GLI/LigI"/>
</dbReference>
<name>A0A9X3B6B0_9HYPH</name>
<evidence type="ECO:0000313" key="3">
    <source>
        <dbReference type="Proteomes" id="UP001149009"/>
    </source>
</evidence>
<dbReference type="SUPFAM" id="SSF51556">
    <property type="entry name" value="Metallo-dependent hydrolases"/>
    <property type="match status" value="1"/>
</dbReference>
<feature type="domain" description="Amidohydrolase-related" evidence="1">
    <location>
        <begin position="24"/>
        <end position="286"/>
    </location>
</feature>
<dbReference type="InterPro" id="IPR032466">
    <property type="entry name" value="Metal_Hydrolase"/>
</dbReference>
<proteinExistence type="predicted"/>
<evidence type="ECO:0000259" key="1">
    <source>
        <dbReference type="Pfam" id="PF04909"/>
    </source>
</evidence>
<dbReference type="RefSeq" id="WP_261514986.1">
    <property type="nucleotide sequence ID" value="NZ_JAODNV010000008.1"/>
</dbReference>
<gene>
    <name evidence="2" type="ORF">NYR54_07445</name>
</gene>